<keyword evidence="1" id="KW-0472">Membrane</keyword>
<reference evidence="2 3" key="1">
    <citation type="submission" date="2015-10" db="EMBL/GenBank/DDBJ databases">
        <title>Genome analyses suggest a sexual origin of heterokaryosis in a supposedly ancient asexual fungus.</title>
        <authorList>
            <person name="Ropars J."/>
            <person name="Sedzielewska K."/>
            <person name="Noel J."/>
            <person name="Charron P."/>
            <person name="Farinelli L."/>
            <person name="Marton T."/>
            <person name="Kruger M."/>
            <person name="Pelin A."/>
            <person name="Brachmann A."/>
            <person name="Corradi N."/>
        </authorList>
    </citation>
    <scope>NUCLEOTIDE SEQUENCE [LARGE SCALE GENOMIC DNA]</scope>
    <source>
        <strain evidence="2 3">A4</strain>
    </source>
</reference>
<proteinExistence type="predicted"/>
<comment type="caution">
    <text evidence="2">The sequence shown here is derived from an EMBL/GenBank/DDBJ whole genome shotgun (WGS) entry which is preliminary data.</text>
</comment>
<accession>A0A2I1GXI0</accession>
<protein>
    <submittedName>
        <fullName evidence="2">Uncharacterized protein</fullName>
    </submittedName>
</protein>
<evidence type="ECO:0000313" key="2">
    <source>
        <dbReference type="EMBL" id="PKY51348.1"/>
    </source>
</evidence>
<name>A0A2I1GXI0_9GLOM</name>
<keyword evidence="3" id="KW-1185">Reference proteome</keyword>
<dbReference type="Proteomes" id="UP000234323">
    <property type="component" value="Unassembled WGS sequence"/>
</dbReference>
<sequence>MNIFGQMNMILHHQIYQHKSSKVNVNITGAIVGSLIVCALFVFALYLWNKRNQAEKNIFNHGQGIVESPDNGKIQNYELES</sequence>
<gene>
    <name evidence="2" type="ORF">RhiirA4_546507</name>
</gene>
<evidence type="ECO:0000313" key="3">
    <source>
        <dbReference type="Proteomes" id="UP000234323"/>
    </source>
</evidence>
<dbReference type="EMBL" id="LLXI01001006">
    <property type="protein sequence ID" value="PKY51348.1"/>
    <property type="molecule type" value="Genomic_DNA"/>
</dbReference>
<dbReference type="AlphaFoldDB" id="A0A2I1GXI0"/>
<keyword evidence="1" id="KW-0812">Transmembrane</keyword>
<feature type="transmembrane region" description="Helical" evidence="1">
    <location>
        <begin position="27"/>
        <end position="48"/>
    </location>
</feature>
<organism evidence="2 3">
    <name type="scientific">Rhizophagus irregularis</name>
    <dbReference type="NCBI Taxonomy" id="588596"/>
    <lineage>
        <taxon>Eukaryota</taxon>
        <taxon>Fungi</taxon>
        <taxon>Fungi incertae sedis</taxon>
        <taxon>Mucoromycota</taxon>
        <taxon>Glomeromycotina</taxon>
        <taxon>Glomeromycetes</taxon>
        <taxon>Glomerales</taxon>
        <taxon>Glomeraceae</taxon>
        <taxon>Rhizophagus</taxon>
    </lineage>
</organism>
<keyword evidence="1" id="KW-1133">Transmembrane helix</keyword>
<evidence type="ECO:0000256" key="1">
    <source>
        <dbReference type="SAM" id="Phobius"/>
    </source>
</evidence>